<evidence type="ECO:0000313" key="4">
    <source>
        <dbReference type="EMBL" id="MBD8524691.1"/>
    </source>
</evidence>
<organism evidence="4 5">
    <name type="scientific">Pseudomarimonas arenosa</name>
    <dbReference type="NCBI Taxonomy" id="2774145"/>
    <lineage>
        <taxon>Bacteria</taxon>
        <taxon>Pseudomonadati</taxon>
        <taxon>Pseudomonadota</taxon>
        <taxon>Gammaproteobacteria</taxon>
        <taxon>Lysobacterales</taxon>
        <taxon>Lysobacteraceae</taxon>
        <taxon>Pseudomarimonas</taxon>
    </lineage>
</organism>
<keyword evidence="1" id="KW-0479">Metal-binding</keyword>
<feature type="domain" description="SWIM-type" evidence="3">
    <location>
        <begin position="161"/>
        <end position="191"/>
    </location>
</feature>
<dbReference type="Pfam" id="PF04434">
    <property type="entry name" value="SWIM"/>
    <property type="match status" value="1"/>
</dbReference>
<feature type="domain" description="SWIM-type" evidence="3">
    <location>
        <begin position="57"/>
        <end position="90"/>
    </location>
</feature>
<feature type="domain" description="Post-SET" evidence="2">
    <location>
        <begin position="68"/>
        <end position="84"/>
    </location>
</feature>
<keyword evidence="1" id="KW-0863">Zinc-finger</keyword>
<proteinExistence type="predicted"/>
<dbReference type="RefSeq" id="WP_192028044.1">
    <property type="nucleotide sequence ID" value="NZ_JACYTR010000004.1"/>
</dbReference>
<evidence type="ECO:0000256" key="1">
    <source>
        <dbReference type="PROSITE-ProRule" id="PRU00325"/>
    </source>
</evidence>
<evidence type="ECO:0000259" key="2">
    <source>
        <dbReference type="PROSITE" id="PS50868"/>
    </source>
</evidence>
<dbReference type="InterPro" id="IPR007527">
    <property type="entry name" value="Znf_SWIM"/>
</dbReference>
<keyword evidence="5" id="KW-1185">Reference proteome</keyword>
<keyword evidence="1" id="KW-0862">Zinc</keyword>
<dbReference type="AlphaFoldDB" id="A0AAW3ZK65"/>
<dbReference type="Proteomes" id="UP000613768">
    <property type="component" value="Unassembled WGS sequence"/>
</dbReference>
<dbReference type="PROSITE" id="PS50966">
    <property type="entry name" value="ZF_SWIM"/>
    <property type="match status" value="2"/>
</dbReference>
<dbReference type="PROSITE" id="PS50868">
    <property type="entry name" value="POST_SET"/>
    <property type="match status" value="1"/>
</dbReference>
<reference evidence="4 5" key="1">
    <citation type="submission" date="2020-09" db="EMBL/GenBank/DDBJ databases">
        <title>Pseudoxanthomonas sp. CAU 1598 isolated from sand of Yaerae Beach.</title>
        <authorList>
            <person name="Kim W."/>
        </authorList>
    </citation>
    <scope>NUCLEOTIDE SEQUENCE [LARGE SCALE GENOMIC DNA]</scope>
    <source>
        <strain evidence="4 5">CAU 1598</strain>
    </source>
</reference>
<evidence type="ECO:0000313" key="5">
    <source>
        <dbReference type="Proteomes" id="UP000613768"/>
    </source>
</evidence>
<dbReference type="InterPro" id="IPR003616">
    <property type="entry name" value="Post-SET_dom"/>
</dbReference>
<evidence type="ECO:0000259" key="3">
    <source>
        <dbReference type="PROSITE" id="PS50966"/>
    </source>
</evidence>
<dbReference type="EMBL" id="JACYTR010000004">
    <property type="protein sequence ID" value="MBD8524691.1"/>
    <property type="molecule type" value="Genomic_DNA"/>
</dbReference>
<dbReference type="GO" id="GO:0008270">
    <property type="term" value="F:zinc ion binding"/>
    <property type="evidence" value="ECO:0007669"/>
    <property type="project" value="UniProtKB-KW"/>
</dbReference>
<name>A0AAW3ZK65_9GAMM</name>
<gene>
    <name evidence="4" type="ORF">IFO71_02960</name>
</gene>
<accession>A0AAW3ZK65</accession>
<protein>
    <submittedName>
        <fullName evidence="4">SWIM zinc finger family protein</fullName>
    </submittedName>
</protein>
<comment type="caution">
    <text evidence="4">The sequence shown here is derived from an EMBL/GenBank/DDBJ whole genome shotgun (WGS) entry which is preliminary data.</text>
</comment>
<sequence>MAAPLRSDLLSLTPEALAQLANMGLLKRAQRELAAGYTPELDVQEDGTLIARFPDQVRTEFPPSAGLKEASCSCGAALCRHRIATILHYASAASTESDLPQLASFADLSETELRRQTTASFWPAVERELRQGIRIEVERSLSTEQQKPIYTARLPHATARYYAGADLGFARCDCQAQQRCEHIALGALALQRAPQLGEARLAIELGEPRADERKLDFALAPFIDLIAALLRDGLAHGAAESPRMAQALSSALRLSREQGCTWLSLSLESLEQWLELYLQRSARFAYLDGLRLLREISLRLAVVESGGADLSPRSVLGMGEAMETALDRLSLISLGLRVLGDGKERRATLAVVDCDTQTLLCLQKEWQYENNAGSSELARLDQQRVAGTLRFARLAQGSLVTTTARRRANGELRLGQSHAGKASVSAHNGDWSALRPPLLIEDQQRYLRQQAHAAPRELQARSALPGFHVLRVSQVVSLGYDPAAQRLHALLADASGAGWWLLRDHASATPGALDAIARVLLDAPDSPQPLYVAGVIRRGNEGLSIEPWALSLGRLVVPDASTADGSLSAVTLANAPHAAADPQQHCLAAVDEALCELLRDGLRRPRTTLNRLKELRRRAVEIGLRGEPERGLEAILERLLAELQGDATTGYESTVSALRELLNWLALAYHAAPTLDLESSEGL</sequence>